<dbReference type="Proteomes" id="UP000298030">
    <property type="component" value="Unassembled WGS sequence"/>
</dbReference>
<keyword evidence="2" id="KW-1185">Reference proteome</keyword>
<proteinExistence type="predicted"/>
<organism evidence="1 2">
    <name type="scientific">Coprinellus micaceus</name>
    <name type="common">Glistening ink-cap mushroom</name>
    <name type="synonym">Coprinus micaceus</name>
    <dbReference type="NCBI Taxonomy" id="71717"/>
    <lineage>
        <taxon>Eukaryota</taxon>
        <taxon>Fungi</taxon>
        <taxon>Dikarya</taxon>
        <taxon>Basidiomycota</taxon>
        <taxon>Agaricomycotina</taxon>
        <taxon>Agaricomycetes</taxon>
        <taxon>Agaricomycetidae</taxon>
        <taxon>Agaricales</taxon>
        <taxon>Agaricineae</taxon>
        <taxon>Psathyrellaceae</taxon>
        <taxon>Coprinellus</taxon>
    </lineage>
</organism>
<protein>
    <submittedName>
        <fullName evidence="1">Uncharacterized protein</fullName>
    </submittedName>
</protein>
<sequence>MNSVVRHSVPRSPFIYLPKSSYISPFPLPPIVLRFIHPFVWPLPAPSPILDFVHPPSPPVNHPSPSFIHPPLCGPILPFINPSSPSSIHPPLVRSSILPFVNPPFERLPFCHLPSTSSMFPSISLPRPPFAHPSILSLVRAGLGGYGRRCMERLMFGFGHRVDGRWDGRCQVKVKCVGRYVADTT</sequence>
<dbReference type="EMBL" id="QPFP01000078">
    <property type="protein sequence ID" value="TEB23459.1"/>
    <property type="molecule type" value="Genomic_DNA"/>
</dbReference>
<evidence type="ECO:0000313" key="2">
    <source>
        <dbReference type="Proteomes" id="UP000298030"/>
    </source>
</evidence>
<comment type="caution">
    <text evidence="1">The sequence shown here is derived from an EMBL/GenBank/DDBJ whole genome shotgun (WGS) entry which is preliminary data.</text>
</comment>
<evidence type="ECO:0000313" key="1">
    <source>
        <dbReference type="EMBL" id="TEB23459.1"/>
    </source>
</evidence>
<dbReference type="AlphaFoldDB" id="A0A4Y7SQE3"/>
<gene>
    <name evidence="1" type="ORF">FA13DRAFT_1414636</name>
</gene>
<name>A0A4Y7SQE3_COPMI</name>
<accession>A0A4Y7SQE3</accession>
<reference evidence="1 2" key="1">
    <citation type="journal article" date="2019" name="Nat. Ecol. Evol.">
        <title>Megaphylogeny resolves global patterns of mushroom evolution.</title>
        <authorList>
            <person name="Varga T."/>
            <person name="Krizsan K."/>
            <person name="Foldi C."/>
            <person name="Dima B."/>
            <person name="Sanchez-Garcia M."/>
            <person name="Sanchez-Ramirez S."/>
            <person name="Szollosi G.J."/>
            <person name="Szarkandi J.G."/>
            <person name="Papp V."/>
            <person name="Albert L."/>
            <person name="Andreopoulos W."/>
            <person name="Angelini C."/>
            <person name="Antonin V."/>
            <person name="Barry K.W."/>
            <person name="Bougher N.L."/>
            <person name="Buchanan P."/>
            <person name="Buyck B."/>
            <person name="Bense V."/>
            <person name="Catcheside P."/>
            <person name="Chovatia M."/>
            <person name="Cooper J."/>
            <person name="Damon W."/>
            <person name="Desjardin D."/>
            <person name="Finy P."/>
            <person name="Geml J."/>
            <person name="Haridas S."/>
            <person name="Hughes K."/>
            <person name="Justo A."/>
            <person name="Karasinski D."/>
            <person name="Kautmanova I."/>
            <person name="Kiss B."/>
            <person name="Kocsube S."/>
            <person name="Kotiranta H."/>
            <person name="LaButti K.M."/>
            <person name="Lechner B.E."/>
            <person name="Liimatainen K."/>
            <person name="Lipzen A."/>
            <person name="Lukacs Z."/>
            <person name="Mihaltcheva S."/>
            <person name="Morgado L.N."/>
            <person name="Niskanen T."/>
            <person name="Noordeloos M.E."/>
            <person name="Ohm R.A."/>
            <person name="Ortiz-Santana B."/>
            <person name="Ovrebo C."/>
            <person name="Racz N."/>
            <person name="Riley R."/>
            <person name="Savchenko A."/>
            <person name="Shiryaev A."/>
            <person name="Soop K."/>
            <person name="Spirin V."/>
            <person name="Szebenyi C."/>
            <person name="Tomsovsky M."/>
            <person name="Tulloss R.E."/>
            <person name="Uehling J."/>
            <person name="Grigoriev I.V."/>
            <person name="Vagvolgyi C."/>
            <person name="Papp T."/>
            <person name="Martin F.M."/>
            <person name="Miettinen O."/>
            <person name="Hibbett D.S."/>
            <person name="Nagy L.G."/>
        </authorList>
    </citation>
    <scope>NUCLEOTIDE SEQUENCE [LARGE SCALE GENOMIC DNA]</scope>
    <source>
        <strain evidence="1 2">FP101781</strain>
    </source>
</reference>